<dbReference type="PANTHER" id="PTHR10209">
    <property type="entry name" value="OXIDOREDUCTASE, 2OG-FE II OXYGENASE FAMILY PROTEIN"/>
    <property type="match status" value="1"/>
</dbReference>
<dbReference type="GO" id="GO:0051213">
    <property type="term" value="F:dioxygenase activity"/>
    <property type="evidence" value="ECO:0007669"/>
    <property type="project" value="UniProtKB-ARBA"/>
</dbReference>
<organism evidence="7 8">
    <name type="scientific">Aquilegia coerulea</name>
    <name type="common">Rocky mountain columbine</name>
    <dbReference type="NCBI Taxonomy" id="218851"/>
    <lineage>
        <taxon>Eukaryota</taxon>
        <taxon>Viridiplantae</taxon>
        <taxon>Streptophyta</taxon>
        <taxon>Embryophyta</taxon>
        <taxon>Tracheophyta</taxon>
        <taxon>Spermatophyta</taxon>
        <taxon>Magnoliopsida</taxon>
        <taxon>Ranunculales</taxon>
        <taxon>Ranunculaceae</taxon>
        <taxon>Thalictroideae</taxon>
        <taxon>Aquilegia</taxon>
    </lineage>
</organism>
<evidence type="ECO:0000256" key="4">
    <source>
        <dbReference type="ARBA" id="ARBA00023004"/>
    </source>
</evidence>
<dbReference type="InterPro" id="IPR005123">
    <property type="entry name" value="Oxoglu/Fe-dep_dioxygenase_dom"/>
</dbReference>
<sequence length="372" mass="42296">MVISSKEVCIPPSTIATESTDYNRVEELKAFDDTKTGVKGVVDSGLKKIPKIFVRPLDQLNQKSNELDQTDIQIPVIDLQGDHQEVVDRIMSAAQEWGFFQVVNHGVPLSVLDEMIKGVIRFYEQDDEVKKEYYTRDRTKKVWYNSNFDLYVSKAANWRDTLAINILRSDPLNPQELPAVCRDITIEYRKHLILLGDFLFELLSEGFGLKPDHLKQMNCTEHINILSHYYPACPEPELTLGLTEHTDVVFLTILLQNDIGGLQVFHKDCWVDVQPSPGALVVNIGDLLQITSNDRVKSVEHRVLANHAGPRISVGFFLTTRFDVEAEPNGPIKELISEDSPPVYRQFSNKEYVDYFFTHGLGGKRSLGCFKL</sequence>
<keyword evidence="3 5" id="KW-0560">Oxidoreductase</keyword>
<dbReference type="FunFam" id="2.60.120.330:FF:000005">
    <property type="entry name" value="1-aminocyclopropane-1-carboxylate oxidase homolog 1"/>
    <property type="match status" value="1"/>
</dbReference>
<dbReference type="GO" id="GO:0046872">
    <property type="term" value="F:metal ion binding"/>
    <property type="evidence" value="ECO:0007669"/>
    <property type="project" value="UniProtKB-KW"/>
</dbReference>
<evidence type="ECO:0000256" key="3">
    <source>
        <dbReference type="ARBA" id="ARBA00023002"/>
    </source>
</evidence>
<dbReference type="InterPro" id="IPR027443">
    <property type="entry name" value="IPNS-like_sf"/>
</dbReference>
<keyword evidence="4 5" id="KW-0408">Iron</keyword>
<keyword evidence="8" id="KW-1185">Reference proteome</keyword>
<dbReference type="Pfam" id="PF14226">
    <property type="entry name" value="DIOX_N"/>
    <property type="match status" value="1"/>
</dbReference>
<dbReference type="Proteomes" id="UP000230069">
    <property type="component" value="Unassembled WGS sequence"/>
</dbReference>
<dbReference type="AlphaFoldDB" id="A0A2G5CYU6"/>
<dbReference type="EMBL" id="KZ305051">
    <property type="protein sequence ID" value="PIA36436.1"/>
    <property type="molecule type" value="Genomic_DNA"/>
</dbReference>
<dbReference type="PANTHER" id="PTHR10209:SF884">
    <property type="entry name" value="1-AMINOCYCLOPROPANE-1-CARBOXYLATE OXIDASE HOMOLOG 1-LIKE"/>
    <property type="match status" value="1"/>
</dbReference>
<feature type="domain" description="Fe2OG dioxygenase" evidence="6">
    <location>
        <begin position="219"/>
        <end position="320"/>
    </location>
</feature>
<proteinExistence type="inferred from homology"/>
<evidence type="ECO:0000313" key="7">
    <source>
        <dbReference type="EMBL" id="PIA36436.1"/>
    </source>
</evidence>
<evidence type="ECO:0000256" key="2">
    <source>
        <dbReference type="ARBA" id="ARBA00022723"/>
    </source>
</evidence>
<dbReference type="OrthoDB" id="288590at2759"/>
<dbReference type="InParanoid" id="A0A2G5CYU6"/>
<dbReference type="InterPro" id="IPR044861">
    <property type="entry name" value="IPNS-like_FE2OG_OXY"/>
</dbReference>
<name>A0A2G5CYU6_AQUCA</name>
<evidence type="ECO:0000259" key="6">
    <source>
        <dbReference type="PROSITE" id="PS51471"/>
    </source>
</evidence>
<dbReference type="Gene3D" id="2.60.120.330">
    <property type="entry name" value="B-lactam Antibiotic, Isopenicillin N Synthase, Chain"/>
    <property type="match status" value="1"/>
</dbReference>
<dbReference type="Pfam" id="PF03171">
    <property type="entry name" value="2OG-FeII_Oxy"/>
    <property type="match status" value="1"/>
</dbReference>
<dbReference type="SUPFAM" id="SSF51197">
    <property type="entry name" value="Clavaminate synthase-like"/>
    <property type="match status" value="1"/>
</dbReference>
<evidence type="ECO:0000256" key="1">
    <source>
        <dbReference type="ARBA" id="ARBA00008056"/>
    </source>
</evidence>
<dbReference type="InterPro" id="IPR026992">
    <property type="entry name" value="DIOX_N"/>
</dbReference>
<dbReference type="PROSITE" id="PS51471">
    <property type="entry name" value="FE2OG_OXY"/>
    <property type="match status" value="1"/>
</dbReference>
<reference evidence="7 8" key="1">
    <citation type="submission" date="2017-09" db="EMBL/GenBank/DDBJ databases">
        <title>WGS assembly of Aquilegia coerulea Goldsmith.</title>
        <authorList>
            <person name="Hodges S."/>
            <person name="Kramer E."/>
            <person name="Nordborg M."/>
            <person name="Tomkins J."/>
            <person name="Borevitz J."/>
            <person name="Derieg N."/>
            <person name="Yan J."/>
            <person name="Mihaltcheva S."/>
            <person name="Hayes R.D."/>
            <person name="Rokhsar D."/>
        </authorList>
    </citation>
    <scope>NUCLEOTIDE SEQUENCE [LARGE SCALE GENOMIC DNA]</scope>
    <source>
        <strain evidence="8">cv. Goldsmith</strain>
    </source>
</reference>
<protein>
    <recommendedName>
        <fullName evidence="6">Fe2OG dioxygenase domain-containing protein</fullName>
    </recommendedName>
</protein>
<comment type="similarity">
    <text evidence="1 5">Belongs to the iron/ascorbate-dependent oxidoreductase family.</text>
</comment>
<evidence type="ECO:0000256" key="5">
    <source>
        <dbReference type="RuleBase" id="RU003682"/>
    </source>
</evidence>
<accession>A0A2G5CYU6</accession>
<evidence type="ECO:0000313" key="8">
    <source>
        <dbReference type="Proteomes" id="UP000230069"/>
    </source>
</evidence>
<gene>
    <name evidence="7" type="ORF">AQUCO_03400368v1</name>
</gene>
<keyword evidence="2 5" id="KW-0479">Metal-binding</keyword>